<sequence>SIAYMNSINTIEVFFLDGRLTVTTIQKLDEVINTERARRKERRRTVKTK</sequence>
<reference evidence="1" key="1">
    <citation type="journal article" date="2015" name="Nature">
        <title>Complex archaea that bridge the gap between prokaryotes and eukaryotes.</title>
        <authorList>
            <person name="Spang A."/>
            <person name="Saw J.H."/>
            <person name="Jorgensen S.L."/>
            <person name="Zaremba-Niedzwiedzka K."/>
            <person name="Martijn J."/>
            <person name="Lind A.E."/>
            <person name="van Eijk R."/>
            <person name="Schleper C."/>
            <person name="Guy L."/>
            <person name="Ettema T.J."/>
        </authorList>
    </citation>
    <scope>NUCLEOTIDE SEQUENCE</scope>
</reference>
<comment type="caution">
    <text evidence="1">The sequence shown here is derived from an EMBL/GenBank/DDBJ whole genome shotgun (WGS) entry which is preliminary data.</text>
</comment>
<evidence type="ECO:0000313" key="1">
    <source>
        <dbReference type="EMBL" id="KKM02833.1"/>
    </source>
</evidence>
<gene>
    <name evidence="1" type="ORF">LCGC14_1780530</name>
</gene>
<dbReference type="EMBL" id="LAZR01016829">
    <property type="protein sequence ID" value="KKM02833.1"/>
    <property type="molecule type" value="Genomic_DNA"/>
</dbReference>
<dbReference type="AlphaFoldDB" id="A0A0F9JV73"/>
<name>A0A0F9JV73_9ZZZZ</name>
<protein>
    <submittedName>
        <fullName evidence="1">Uncharacterized protein</fullName>
    </submittedName>
</protein>
<organism evidence="1">
    <name type="scientific">marine sediment metagenome</name>
    <dbReference type="NCBI Taxonomy" id="412755"/>
    <lineage>
        <taxon>unclassified sequences</taxon>
        <taxon>metagenomes</taxon>
        <taxon>ecological metagenomes</taxon>
    </lineage>
</organism>
<proteinExistence type="predicted"/>
<accession>A0A0F9JV73</accession>
<feature type="non-terminal residue" evidence="1">
    <location>
        <position position="1"/>
    </location>
</feature>